<dbReference type="InterPro" id="IPR012946">
    <property type="entry name" value="X8"/>
</dbReference>
<feature type="domain" description="RanBP2-type" evidence="27">
    <location>
        <begin position="462"/>
        <end position="481"/>
    </location>
</feature>
<dbReference type="Gene3D" id="3.20.20.80">
    <property type="entry name" value="Glycosidases"/>
    <property type="match status" value="1"/>
</dbReference>
<name>A0AAD1YU52_9LAMI</name>
<comment type="cofactor">
    <cofactor evidence="2">
        <name>Mg(2+)</name>
        <dbReference type="ChEBI" id="CHEBI:18420"/>
    </cofactor>
</comment>
<evidence type="ECO:0000256" key="20">
    <source>
        <dbReference type="ARBA" id="ARBA00023242"/>
    </source>
</evidence>
<dbReference type="GO" id="GO:0005975">
    <property type="term" value="P:carbohydrate metabolic process"/>
    <property type="evidence" value="ECO:0007669"/>
    <property type="project" value="InterPro"/>
</dbReference>
<keyword evidence="12" id="KW-0863">Zinc-finger</keyword>
<dbReference type="GO" id="GO:0008270">
    <property type="term" value="F:zinc ion binding"/>
    <property type="evidence" value="ECO:0007669"/>
    <property type="project" value="UniProtKB-KW"/>
</dbReference>
<evidence type="ECO:0000256" key="15">
    <source>
        <dbReference type="ARBA" id="ARBA00022842"/>
    </source>
</evidence>
<evidence type="ECO:0000256" key="14">
    <source>
        <dbReference type="ARBA" id="ARBA00022833"/>
    </source>
</evidence>
<feature type="chain" id="PRO_5042166582" description="RanBP2-type domain-containing protein" evidence="26">
    <location>
        <begin position="25"/>
        <end position="916"/>
    </location>
</feature>
<dbReference type="PANTHER" id="PTHR15822">
    <property type="entry name" value="TRAF AND TNF RECEPTOR-ASSOCIATED PROTEIN"/>
    <property type="match status" value="1"/>
</dbReference>
<keyword evidence="20" id="KW-0539">Nucleus</keyword>
<evidence type="ECO:0000256" key="1">
    <source>
        <dbReference type="ARBA" id="ARBA00001936"/>
    </source>
</evidence>
<dbReference type="PROSITE" id="PS00587">
    <property type="entry name" value="GLYCOSYL_HYDROL_F17"/>
    <property type="match status" value="1"/>
</dbReference>
<evidence type="ECO:0000256" key="16">
    <source>
        <dbReference type="ARBA" id="ARBA00023136"/>
    </source>
</evidence>
<dbReference type="SMART" id="SM00768">
    <property type="entry name" value="X8"/>
    <property type="match status" value="1"/>
</dbReference>
<keyword evidence="18" id="KW-0325">Glycoprotein</keyword>
<evidence type="ECO:0000256" key="18">
    <source>
        <dbReference type="ARBA" id="ARBA00023180"/>
    </source>
</evidence>
<dbReference type="GO" id="GO:0005737">
    <property type="term" value="C:cytoplasm"/>
    <property type="evidence" value="ECO:0007669"/>
    <property type="project" value="TreeGrafter"/>
</dbReference>
<dbReference type="GO" id="GO:0003697">
    <property type="term" value="F:single-stranded DNA binding"/>
    <property type="evidence" value="ECO:0007669"/>
    <property type="project" value="TreeGrafter"/>
</dbReference>
<keyword evidence="19" id="KW-0234">DNA repair</keyword>
<dbReference type="GO" id="GO:0004553">
    <property type="term" value="F:hydrolase activity, hydrolyzing O-glycosyl compounds"/>
    <property type="evidence" value="ECO:0007669"/>
    <property type="project" value="InterPro"/>
</dbReference>
<evidence type="ECO:0000256" key="8">
    <source>
        <dbReference type="ARBA" id="ARBA00022722"/>
    </source>
</evidence>
<dbReference type="InterPro" id="IPR051547">
    <property type="entry name" value="TDP2-like"/>
</dbReference>
<evidence type="ECO:0000256" key="7">
    <source>
        <dbReference type="ARBA" id="ARBA00022622"/>
    </source>
</evidence>
<dbReference type="Gene3D" id="2.30.30.380">
    <property type="entry name" value="Zn-finger domain of Sec23/24"/>
    <property type="match status" value="1"/>
</dbReference>
<evidence type="ECO:0000256" key="19">
    <source>
        <dbReference type="ARBA" id="ARBA00023204"/>
    </source>
</evidence>
<dbReference type="PANTHER" id="PTHR15822:SF4">
    <property type="entry name" value="TYROSYL-DNA PHOSPHODIESTERASE 2"/>
    <property type="match status" value="1"/>
</dbReference>
<keyword evidence="14" id="KW-0862">Zinc</keyword>
<dbReference type="SMART" id="SM00547">
    <property type="entry name" value="ZnF_RBZ"/>
    <property type="match status" value="1"/>
</dbReference>
<keyword evidence="8" id="KW-0540">Nuclease</keyword>
<dbReference type="GO" id="GO:0004518">
    <property type="term" value="F:nuclease activity"/>
    <property type="evidence" value="ECO:0007669"/>
    <property type="project" value="UniProtKB-KW"/>
</dbReference>
<dbReference type="Proteomes" id="UP000834106">
    <property type="component" value="Chromosome 2"/>
</dbReference>
<keyword evidence="9" id="KW-0479">Metal-binding</keyword>
<dbReference type="Pfam" id="PF07983">
    <property type="entry name" value="X8"/>
    <property type="match status" value="1"/>
</dbReference>
<dbReference type="FunFam" id="3.60.10.10:FF:000058">
    <property type="entry name" value="Tyrosyl-DNA phosphodiesterase 2"/>
    <property type="match status" value="1"/>
</dbReference>
<dbReference type="InterPro" id="IPR001876">
    <property type="entry name" value="Znf_RanBP2"/>
</dbReference>
<dbReference type="GO" id="GO:0005886">
    <property type="term" value="C:plasma membrane"/>
    <property type="evidence" value="ECO:0007669"/>
    <property type="project" value="UniProtKB-SubCell"/>
</dbReference>
<dbReference type="GO" id="GO:0009506">
    <property type="term" value="C:plasmodesma"/>
    <property type="evidence" value="ECO:0007669"/>
    <property type="project" value="UniProtKB-ARBA"/>
</dbReference>
<keyword evidence="21" id="KW-0449">Lipoprotein</keyword>
<keyword evidence="16" id="KW-0472">Membrane</keyword>
<evidence type="ECO:0000313" key="28">
    <source>
        <dbReference type="EMBL" id="CAI9756618.1"/>
    </source>
</evidence>
<dbReference type="GO" id="GO:0070260">
    <property type="term" value="F:5'-tyrosyl-DNA phosphodiesterase activity"/>
    <property type="evidence" value="ECO:0007669"/>
    <property type="project" value="TreeGrafter"/>
</dbReference>
<dbReference type="PROSITE" id="PS01358">
    <property type="entry name" value="ZF_RANBP2_1"/>
    <property type="match status" value="1"/>
</dbReference>
<protein>
    <recommendedName>
        <fullName evidence="27">RanBP2-type domain-containing protein</fullName>
    </recommendedName>
</protein>
<evidence type="ECO:0000256" key="17">
    <source>
        <dbReference type="ARBA" id="ARBA00023157"/>
    </source>
</evidence>
<evidence type="ECO:0000256" key="24">
    <source>
        <dbReference type="RuleBase" id="RU004336"/>
    </source>
</evidence>
<evidence type="ECO:0000256" key="3">
    <source>
        <dbReference type="ARBA" id="ARBA00004322"/>
    </source>
</evidence>
<feature type="compositionally biased region" description="Polar residues" evidence="25">
    <location>
        <begin position="435"/>
        <end position="450"/>
    </location>
</feature>
<evidence type="ECO:0000256" key="9">
    <source>
        <dbReference type="ARBA" id="ARBA00022723"/>
    </source>
</evidence>
<evidence type="ECO:0000256" key="4">
    <source>
        <dbReference type="ARBA" id="ARBA00004609"/>
    </source>
</evidence>
<dbReference type="SUPFAM" id="SSF56219">
    <property type="entry name" value="DNase I-like"/>
    <property type="match status" value="1"/>
</dbReference>
<keyword evidence="7" id="KW-0336">GPI-anchor</keyword>
<evidence type="ECO:0000256" key="25">
    <source>
        <dbReference type="SAM" id="MobiDB-lite"/>
    </source>
</evidence>
<dbReference type="InterPro" id="IPR036443">
    <property type="entry name" value="Znf_RanBP2_sf"/>
</dbReference>
<evidence type="ECO:0000313" key="29">
    <source>
        <dbReference type="Proteomes" id="UP000834106"/>
    </source>
</evidence>
<keyword evidence="11" id="KW-0227">DNA damage</keyword>
<feature type="region of interest" description="Disordered" evidence="25">
    <location>
        <begin position="529"/>
        <end position="612"/>
    </location>
</feature>
<evidence type="ECO:0000259" key="27">
    <source>
        <dbReference type="PROSITE" id="PS01358"/>
    </source>
</evidence>
<keyword evidence="13 24" id="KW-0378">Hydrolase</keyword>
<dbReference type="CDD" id="cd09080">
    <property type="entry name" value="TDP2"/>
    <property type="match status" value="1"/>
</dbReference>
<evidence type="ECO:0000256" key="26">
    <source>
        <dbReference type="SAM" id="SignalP"/>
    </source>
</evidence>
<proteinExistence type="inferred from homology"/>
<dbReference type="SUPFAM" id="SSF51445">
    <property type="entry name" value="(Trans)glycosidases"/>
    <property type="match status" value="1"/>
</dbReference>
<feature type="signal peptide" evidence="26">
    <location>
        <begin position="1"/>
        <end position="24"/>
    </location>
</feature>
<accession>A0AAD1YU52</accession>
<dbReference type="SUPFAM" id="SSF90209">
    <property type="entry name" value="Ran binding protein zinc finger-like"/>
    <property type="match status" value="1"/>
</dbReference>
<comment type="cofactor">
    <cofactor evidence="1">
        <name>Mn(2+)</name>
        <dbReference type="ChEBI" id="CHEBI:29035"/>
    </cofactor>
</comment>
<evidence type="ECO:0000256" key="12">
    <source>
        <dbReference type="ARBA" id="ARBA00022771"/>
    </source>
</evidence>
<evidence type="ECO:0000256" key="5">
    <source>
        <dbReference type="ARBA" id="ARBA00008773"/>
    </source>
</evidence>
<evidence type="ECO:0000256" key="10">
    <source>
        <dbReference type="ARBA" id="ARBA00022729"/>
    </source>
</evidence>
<dbReference type="EMBL" id="OU503037">
    <property type="protein sequence ID" value="CAI9756618.1"/>
    <property type="molecule type" value="Genomic_DNA"/>
</dbReference>
<reference evidence="28" key="1">
    <citation type="submission" date="2023-05" db="EMBL/GenBank/DDBJ databases">
        <authorList>
            <person name="Huff M."/>
        </authorList>
    </citation>
    <scope>NUCLEOTIDE SEQUENCE</scope>
</reference>
<gene>
    <name evidence="28" type="ORF">FPE_LOCUS4048</name>
</gene>
<dbReference type="Pfam" id="PF00332">
    <property type="entry name" value="Glyco_hydro_17"/>
    <property type="match status" value="1"/>
</dbReference>
<keyword evidence="22 24" id="KW-0326">Glycosidase</keyword>
<evidence type="ECO:0000256" key="6">
    <source>
        <dbReference type="ARBA" id="ARBA00022475"/>
    </source>
</evidence>
<dbReference type="Pfam" id="PF03372">
    <property type="entry name" value="Exo_endo_phos"/>
    <property type="match status" value="1"/>
</dbReference>
<dbReference type="AlphaFoldDB" id="A0AAD1YU52"/>
<evidence type="ECO:0000256" key="11">
    <source>
        <dbReference type="ARBA" id="ARBA00022763"/>
    </source>
</evidence>
<keyword evidence="29" id="KW-1185">Reference proteome</keyword>
<feature type="region of interest" description="Disordered" evidence="25">
    <location>
        <begin position="427"/>
        <end position="461"/>
    </location>
</feature>
<organism evidence="28 29">
    <name type="scientific">Fraxinus pennsylvanica</name>
    <dbReference type="NCBI Taxonomy" id="56036"/>
    <lineage>
        <taxon>Eukaryota</taxon>
        <taxon>Viridiplantae</taxon>
        <taxon>Streptophyta</taxon>
        <taxon>Embryophyta</taxon>
        <taxon>Tracheophyta</taxon>
        <taxon>Spermatophyta</taxon>
        <taxon>Magnoliopsida</taxon>
        <taxon>eudicotyledons</taxon>
        <taxon>Gunneridae</taxon>
        <taxon>Pentapetalae</taxon>
        <taxon>asterids</taxon>
        <taxon>lamiids</taxon>
        <taxon>Lamiales</taxon>
        <taxon>Oleaceae</taxon>
        <taxon>Oleeae</taxon>
        <taxon>Fraxinus</taxon>
    </lineage>
</organism>
<dbReference type="InterPro" id="IPR017853">
    <property type="entry name" value="GH"/>
</dbReference>
<evidence type="ECO:0000256" key="2">
    <source>
        <dbReference type="ARBA" id="ARBA00001946"/>
    </source>
</evidence>
<dbReference type="InterPro" id="IPR005135">
    <property type="entry name" value="Endo/exonuclease/phosphatase"/>
</dbReference>
<dbReference type="GO" id="GO:0098552">
    <property type="term" value="C:side of membrane"/>
    <property type="evidence" value="ECO:0007669"/>
    <property type="project" value="UniProtKB-KW"/>
</dbReference>
<comment type="similarity">
    <text evidence="5 23">Belongs to the glycosyl hydrolase 17 family.</text>
</comment>
<evidence type="ECO:0000256" key="21">
    <source>
        <dbReference type="ARBA" id="ARBA00023288"/>
    </source>
</evidence>
<dbReference type="GO" id="GO:0006302">
    <property type="term" value="P:double-strand break repair"/>
    <property type="evidence" value="ECO:0007669"/>
    <property type="project" value="TreeGrafter"/>
</dbReference>
<evidence type="ECO:0000256" key="23">
    <source>
        <dbReference type="RuleBase" id="RU004335"/>
    </source>
</evidence>
<sequence length="916" mass="100758">MENLKFTFFFTLLLFISLLPTSLSTGIKVQQDKDEPYVGVNIGTDVSNLLSPADLVAFLQLQKITHLLAIGSSNVTAATWIGRNVAAYYPETLITAVAVGDEVLTTVTSSAPLLMPAIESLYSALVAANLHNQITISTPNAASIVLDPFPPSQAFFNQSLSPVISQLLQFCSRTQSPLMMNLYPYYVFMENKGVVPLDNSLFKPLTPSKEMVDPNTLLHYTNVLDAMIDSVYFSMKNLNVTDVIVLVTETGWPSKGDSKEPYATIDNADTYNSNLIKHIFDRSGTPLHPEITSNVYVYELFNEDLRSSPVSEANWGLFYGNSTAVYLLHVSGSGTFLANDTTNQTYCIAMDGIDAKTLQAALDWSCGPGRANCSEIQPGESCYQPNNVKNHASYAFDSYYQKEGNSPGSCDFKGAAMITTTDPSHGSCVFPGSKKPSNNKASQAVNSTEQSSSSSSPAKPKWACKDCTFLNPYQSTSCEICGARASASLLSILEVDDDDIYEAQLGSGSSIGSIFYPLKSCNNTKRENEGNRVLANGGGDSDDSSREVKGGLLDLQPSNNKKENRESHNLSTGDGSAACSSRGLKGSFPPLRPCSNKRKNREDADMGGDGGAGDSIEFRAVKAIEIESPGAAVSDSHLGTKPKTTKILSYNVWFREDLEVQKRMKSLGDLIQLHLPDVICFQEVTPNIYKIFRQSSWWKDYRCSVSSEVAFAGPYFCMQLSNLPIKCYSCKPFDNSIMGRELCIAEVEARTGIELVVATSHLESPCPGPPTWDQMFSKERVDQAKEAVKFLEKNHNVIFCGDMNWDDKLDGQFPLSDGWIDAWTELRPREVGWTYDTKSNKMLSGNRTLQKRLDQFVCKLRDFKINEIEMIGMDAIPGLSYSKEKKVKKQVQNMVLPVLPSDHYGLLLTICPNKTT</sequence>
<dbReference type="Gene3D" id="1.20.58.1040">
    <property type="match status" value="1"/>
</dbReference>
<keyword evidence="17" id="KW-1015">Disulfide bond</keyword>
<keyword evidence="6" id="KW-1003">Cell membrane</keyword>
<dbReference type="Gene3D" id="3.60.10.10">
    <property type="entry name" value="Endonuclease/exonuclease/phosphatase"/>
    <property type="match status" value="1"/>
</dbReference>
<keyword evidence="15" id="KW-0460">Magnesium</keyword>
<evidence type="ECO:0000256" key="13">
    <source>
        <dbReference type="ARBA" id="ARBA00022801"/>
    </source>
</evidence>
<dbReference type="InterPro" id="IPR036691">
    <property type="entry name" value="Endo/exonu/phosph_ase_sf"/>
</dbReference>
<dbReference type="FunFam" id="1.20.58.1040:FF:000001">
    <property type="entry name" value="Glucan endo-1,3-beta-glucosidase 4"/>
    <property type="match status" value="1"/>
</dbReference>
<keyword evidence="10 26" id="KW-0732">Signal</keyword>
<evidence type="ECO:0000256" key="22">
    <source>
        <dbReference type="ARBA" id="ARBA00023295"/>
    </source>
</evidence>
<dbReference type="InterPro" id="IPR000490">
    <property type="entry name" value="Glyco_hydro_17"/>
</dbReference>
<comment type="subcellular location">
    <subcellularLocation>
        <location evidence="4">Cell membrane</location>
        <topology evidence="4">Lipid-anchor</topology>
        <topology evidence="4">GPI-anchor</topology>
    </subcellularLocation>
    <subcellularLocation>
        <location evidence="3">Nucleus</location>
        <location evidence="3">PML body</location>
    </subcellularLocation>
</comment>